<comment type="caution">
    <text evidence="3">The sequence shown here is derived from an EMBL/GenBank/DDBJ whole genome shotgun (WGS) entry which is preliminary data.</text>
</comment>
<organism evidence="3 4">
    <name type="scientific">Achromobacter mucicolens</name>
    <dbReference type="NCBI Taxonomy" id="1389922"/>
    <lineage>
        <taxon>Bacteria</taxon>
        <taxon>Pseudomonadati</taxon>
        <taxon>Pseudomonadota</taxon>
        <taxon>Betaproteobacteria</taxon>
        <taxon>Burkholderiales</taxon>
        <taxon>Alcaligenaceae</taxon>
        <taxon>Achromobacter</taxon>
    </lineage>
</organism>
<evidence type="ECO:0008006" key="5">
    <source>
        <dbReference type="Google" id="ProtNLM"/>
    </source>
</evidence>
<evidence type="ECO:0000313" key="4">
    <source>
        <dbReference type="Proteomes" id="UP000507140"/>
    </source>
</evidence>
<accession>A0ABM8LLF2</accession>
<dbReference type="Gene3D" id="3.40.190.10">
    <property type="entry name" value="Periplasmic binding protein-like II"/>
    <property type="match status" value="1"/>
</dbReference>
<dbReference type="Gene3D" id="3.40.190.150">
    <property type="entry name" value="Bordetella uptake gene, domain 1"/>
    <property type="match status" value="1"/>
</dbReference>
<comment type="similarity">
    <text evidence="1">Belongs to the UPF0065 (bug) family.</text>
</comment>
<dbReference type="InterPro" id="IPR042100">
    <property type="entry name" value="Bug_dom1"/>
</dbReference>
<protein>
    <recommendedName>
        <fullName evidence="5">Tripartite tricarboxylate transporter substrate binding protein</fullName>
    </recommendedName>
</protein>
<dbReference type="PANTHER" id="PTHR42928:SF5">
    <property type="entry name" value="BLR1237 PROTEIN"/>
    <property type="match status" value="1"/>
</dbReference>
<proteinExistence type="inferred from homology"/>
<evidence type="ECO:0000256" key="1">
    <source>
        <dbReference type="ARBA" id="ARBA00006987"/>
    </source>
</evidence>
<dbReference type="SUPFAM" id="SSF53850">
    <property type="entry name" value="Periplasmic binding protein-like II"/>
    <property type="match status" value="1"/>
</dbReference>
<dbReference type="PIRSF" id="PIRSF017082">
    <property type="entry name" value="YflP"/>
    <property type="match status" value="1"/>
</dbReference>
<name>A0ABM8LLF2_9BURK</name>
<dbReference type="Pfam" id="PF03401">
    <property type="entry name" value="TctC"/>
    <property type="match status" value="1"/>
</dbReference>
<evidence type="ECO:0000313" key="3">
    <source>
        <dbReference type="EMBL" id="CAB3916636.1"/>
    </source>
</evidence>
<keyword evidence="2" id="KW-0732">Signal</keyword>
<dbReference type="EMBL" id="CADIKR010000008">
    <property type="protein sequence ID" value="CAB3916636.1"/>
    <property type="molecule type" value="Genomic_DNA"/>
</dbReference>
<dbReference type="PANTHER" id="PTHR42928">
    <property type="entry name" value="TRICARBOXYLATE-BINDING PROTEIN"/>
    <property type="match status" value="1"/>
</dbReference>
<dbReference type="CDD" id="cd07012">
    <property type="entry name" value="PBP2_Bug_TTT"/>
    <property type="match status" value="1"/>
</dbReference>
<evidence type="ECO:0000256" key="2">
    <source>
        <dbReference type="SAM" id="SignalP"/>
    </source>
</evidence>
<dbReference type="Proteomes" id="UP000507140">
    <property type="component" value="Unassembled WGS sequence"/>
</dbReference>
<reference evidence="3 4" key="1">
    <citation type="submission" date="2020-04" db="EMBL/GenBank/DDBJ databases">
        <authorList>
            <person name="De Canck E."/>
        </authorList>
    </citation>
    <scope>NUCLEOTIDE SEQUENCE [LARGE SCALE GENOMIC DNA]</scope>
    <source>
        <strain evidence="3 4">LMG 3415</strain>
    </source>
</reference>
<dbReference type="InterPro" id="IPR005064">
    <property type="entry name" value="BUG"/>
</dbReference>
<feature type="signal peptide" evidence="2">
    <location>
        <begin position="1"/>
        <end position="23"/>
    </location>
</feature>
<feature type="chain" id="PRO_5046451586" description="Tripartite tricarboxylate transporter substrate binding protein" evidence="2">
    <location>
        <begin position="24"/>
        <end position="321"/>
    </location>
</feature>
<dbReference type="RefSeq" id="WP_013397194.1">
    <property type="nucleotide sequence ID" value="NZ_CADIKR010000008.1"/>
</dbReference>
<sequence>MRQLLGAICAASLLLTGPRAAQAQDFPNHPITLVVPYSSGPTDAQYRKLAELASQHLGQPVIVENKPGGNGTIGPIQMARKAKPDGYTIAASTISLLRQPHMQKVDWNPLDEFTWIIGLGGYTFAVAVREDSPFKTLKEMIAWAKANPGRLTYGTPGQGSSLHLLMEELARQAGFEAVHVPFKGGGETTTAMLGGHVMVTLNNVGSVIGQFDAHKARILAIFDAQRLSRLPDVPTAKELDYDIVYGSPYGLVGPRNMPAAIVGRLHDAFKAALEAPGNQTLLDTLYQLPWYRSPQQYAEWAADAYKQERRFVERAGLLNSQ</sequence>
<keyword evidence="4" id="KW-1185">Reference proteome</keyword>
<gene>
    <name evidence="3" type="ORF">LMG3415_05275</name>
</gene>